<reference evidence="1" key="2">
    <citation type="submission" date="2022-08" db="EMBL/GenBank/DDBJ databases">
        <authorList>
            <person name="Dong C."/>
        </authorList>
    </citation>
    <scope>NUCLEOTIDE SEQUENCE</scope>
    <source>
        <strain evidence="1">59MF3M-4</strain>
    </source>
</reference>
<protein>
    <submittedName>
        <fullName evidence="1">Uncharacterized protein</fullName>
    </submittedName>
</protein>
<organism evidence="1 2">
    <name type="scientific">Thalassolituus pacificus</name>
    <dbReference type="NCBI Taxonomy" id="2975440"/>
    <lineage>
        <taxon>Bacteria</taxon>
        <taxon>Pseudomonadati</taxon>
        <taxon>Pseudomonadota</taxon>
        <taxon>Gammaproteobacteria</taxon>
        <taxon>Oceanospirillales</taxon>
        <taxon>Oceanospirillaceae</taxon>
        <taxon>Thalassolituus</taxon>
    </lineage>
</organism>
<evidence type="ECO:0000313" key="1">
    <source>
        <dbReference type="EMBL" id="MCT7359906.1"/>
    </source>
</evidence>
<comment type="caution">
    <text evidence="1">The sequence shown here is derived from an EMBL/GenBank/DDBJ whole genome shotgun (WGS) entry which is preliminary data.</text>
</comment>
<dbReference type="EMBL" id="JAOANI010000019">
    <property type="protein sequence ID" value="MCT7359906.1"/>
    <property type="molecule type" value="Genomic_DNA"/>
</dbReference>
<dbReference type="Proteomes" id="UP001147830">
    <property type="component" value="Unassembled WGS sequence"/>
</dbReference>
<accession>A0A9X2WGV9</accession>
<sequence>MMADQDIRWRQAQELMRENALDVATMAACLGQDEDRMLAMLGEKPTRKITDAVAAQMEQTFSKPKGWLDQSDDGGITFDLFGA</sequence>
<keyword evidence="2" id="KW-1185">Reference proteome</keyword>
<reference evidence="1" key="1">
    <citation type="journal article" date="2022" name="Front. Microbiol.">
        <title>Genome-based taxonomic rearrangement of Oceanobacter-related bacteria including the description of Thalassolituus hydrocarbonoclasticus sp. nov. and Thalassolituus pacificus sp. nov. and emended description of the genus Thalassolituus.</title>
        <authorList>
            <person name="Dong C."/>
            <person name="Wei L."/>
            <person name="Wang J."/>
            <person name="Lai Q."/>
            <person name="Huang Z."/>
            <person name="Shao Z."/>
        </authorList>
    </citation>
    <scope>NUCLEOTIDE SEQUENCE</scope>
    <source>
        <strain evidence="1">59MF3M-4</strain>
    </source>
</reference>
<evidence type="ECO:0000313" key="2">
    <source>
        <dbReference type="Proteomes" id="UP001147830"/>
    </source>
</evidence>
<gene>
    <name evidence="1" type="ORF">NYR02_12875</name>
</gene>
<dbReference type="AlphaFoldDB" id="A0A9X2WGV9"/>
<name>A0A9X2WGV9_9GAMM</name>
<dbReference type="RefSeq" id="WP_260976757.1">
    <property type="nucleotide sequence ID" value="NZ_JAOANI010000019.1"/>
</dbReference>
<proteinExistence type="predicted"/>